<accession>A0ABM5XCB9</accession>
<name>A0ABM5XCB9_9FLAO</name>
<dbReference type="EMBL" id="CP014227">
    <property type="protein sequence ID" value="AMD84716.1"/>
    <property type="molecule type" value="Genomic_DNA"/>
</dbReference>
<keyword evidence="1" id="KW-0732">Signal</keyword>
<proteinExistence type="predicted"/>
<dbReference type="RefSeq" id="WP_066428456.1">
    <property type="nucleotide sequence ID" value="NZ_CP014227.1"/>
</dbReference>
<dbReference type="Gene3D" id="3.20.20.80">
    <property type="entry name" value="Glycosidases"/>
    <property type="match status" value="1"/>
</dbReference>
<evidence type="ECO:0000313" key="3">
    <source>
        <dbReference type="Proteomes" id="UP000065822"/>
    </source>
</evidence>
<keyword evidence="3" id="KW-1185">Reference proteome</keyword>
<evidence type="ECO:0008006" key="4">
    <source>
        <dbReference type="Google" id="ProtNLM"/>
    </source>
</evidence>
<gene>
    <name evidence="2" type="ORF">AXF12_03765</name>
</gene>
<protein>
    <recommendedName>
        <fullName evidence="4">Glycoside hydrolase family 42 N-terminal domain-containing protein</fullName>
    </recommendedName>
</protein>
<feature type="chain" id="PRO_5045117658" description="Glycoside hydrolase family 42 N-terminal domain-containing protein" evidence="1">
    <location>
        <begin position="22"/>
        <end position="416"/>
    </location>
</feature>
<organism evidence="2 3">
    <name type="scientific">Capnocytophaga haemolytica</name>
    <dbReference type="NCBI Taxonomy" id="45243"/>
    <lineage>
        <taxon>Bacteria</taxon>
        <taxon>Pseudomonadati</taxon>
        <taxon>Bacteroidota</taxon>
        <taxon>Flavobacteriia</taxon>
        <taxon>Flavobacteriales</taxon>
        <taxon>Flavobacteriaceae</taxon>
        <taxon>Capnocytophaga</taxon>
    </lineage>
</organism>
<reference evidence="2 3" key="1">
    <citation type="submission" date="2016-02" db="EMBL/GenBank/DDBJ databases">
        <authorList>
            <person name="Holder M.E."/>
            <person name="Ajami N.J."/>
            <person name="Petrosino J.F."/>
        </authorList>
    </citation>
    <scope>NUCLEOTIDE SEQUENCE [LARGE SCALE GENOMIC DNA]</scope>
    <source>
        <strain evidence="2 3">CCUG 32990</strain>
    </source>
</reference>
<evidence type="ECO:0000313" key="2">
    <source>
        <dbReference type="EMBL" id="AMD84716.1"/>
    </source>
</evidence>
<evidence type="ECO:0000256" key="1">
    <source>
        <dbReference type="SAM" id="SignalP"/>
    </source>
</evidence>
<dbReference type="Proteomes" id="UP000065822">
    <property type="component" value="Chromosome"/>
</dbReference>
<sequence>MKKRVFFLSLLALFFLNSCQKGDDTTAGDRITYSEQVPMLAWIGVPQGADAKQYQWLREAGFNYQLLSGYGSLRTVEDALAKSAAVGVKCLVACPEMNTDTEMAIKRLRDHPALAGYTTIDEPKMKDLDWVASLMKKYQSFDRKGISYVNLLSLDTSEKVMGASFDAYFKKATSALPLQMLSCTFYPIVLRDGEVERRVNGLWYENLEVYSRRAKELKVPLWAFVLSASFRHTGGGGAYPDPTVADLRLQIYTNLAYGVQLLQYYTYSTPADAPHYTAPIKADGSKSASYERIKQVNQEVIALSGVFVGAQVVDVWHTGKTLPKGTKALKVPKPFKGITTGDGGAVVSHLRNGGRNYLMIVNHSCTKGLSVRIEASAGVKEVSKEARLKEVDWSEARRYEIGAGDMELFEWEGIND</sequence>
<feature type="signal peptide" evidence="1">
    <location>
        <begin position="1"/>
        <end position="21"/>
    </location>
</feature>